<dbReference type="CDD" id="cd00102">
    <property type="entry name" value="IPT"/>
    <property type="match status" value="1"/>
</dbReference>
<evidence type="ECO:0000259" key="2">
    <source>
        <dbReference type="Pfam" id="PF18329"/>
    </source>
</evidence>
<name>A0ABW4WZ20_9BACT</name>
<keyword evidence="4" id="KW-1185">Reference proteome</keyword>
<evidence type="ECO:0000256" key="1">
    <source>
        <dbReference type="SAM" id="SignalP"/>
    </source>
</evidence>
<protein>
    <submittedName>
        <fullName evidence="3">Glycan-binding surface protein</fullName>
    </submittedName>
</protein>
<dbReference type="InterPro" id="IPR008979">
    <property type="entry name" value="Galactose-bd-like_sf"/>
</dbReference>
<dbReference type="RefSeq" id="WP_229961756.1">
    <property type="nucleotide sequence ID" value="NZ_JAJJWI010000015.1"/>
</dbReference>
<evidence type="ECO:0000313" key="3">
    <source>
        <dbReference type="EMBL" id="MFD2067120.1"/>
    </source>
</evidence>
<feature type="signal peptide" evidence="1">
    <location>
        <begin position="1"/>
        <end position="22"/>
    </location>
</feature>
<dbReference type="SUPFAM" id="SSF49785">
    <property type="entry name" value="Galactose-binding domain-like"/>
    <property type="match status" value="1"/>
</dbReference>
<dbReference type="Gene3D" id="2.60.120.430">
    <property type="entry name" value="Galactose-binding lectin"/>
    <property type="match status" value="1"/>
</dbReference>
<dbReference type="Proteomes" id="UP001597369">
    <property type="component" value="Unassembled WGS sequence"/>
</dbReference>
<feature type="domain" description="Surface glycan-binding protein B xyloglucan binding" evidence="2">
    <location>
        <begin position="210"/>
        <end position="385"/>
    </location>
</feature>
<dbReference type="Gene3D" id="2.60.40.10">
    <property type="entry name" value="Immunoglobulins"/>
    <property type="match status" value="2"/>
</dbReference>
<dbReference type="EMBL" id="JBHUHV010000028">
    <property type="protein sequence ID" value="MFD2067120.1"/>
    <property type="molecule type" value="Genomic_DNA"/>
</dbReference>
<gene>
    <name evidence="3" type="ORF">ACFSKU_09525</name>
</gene>
<feature type="chain" id="PRO_5046008384" evidence="1">
    <location>
        <begin position="23"/>
        <end position="389"/>
    </location>
</feature>
<proteinExistence type="predicted"/>
<evidence type="ECO:0000313" key="4">
    <source>
        <dbReference type="Proteomes" id="UP001597369"/>
    </source>
</evidence>
<dbReference type="InterPro" id="IPR014756">
    <property type="entry name" value="Ig_E-set"/>
</dbReference>
<reference evidence="4" key="1">
    <citation type="journal article" date="2019" name="Int. J. Syst. Evol. Microbiol.">
        <title>The Global Catalogue of Microorganisms (GCM) 10K type strain sequencing project: providing services to taxonomists for standard genome sequencing and annotation.</title>
        <authorList>
            <consortium name="The Broad Institute Genomics Platform"/>
            <consortium name="The Broad Institute Genome Sequencing Center for Infectious Disease"/>
            <person name="Wu L."/>
            <person name="Ma J."/>
        </authorList>
    </citation>
    <scope>NUCLEOTIDE SEQUENCE [LARGE SCALE GENOMIC DNA]</scope>
    <source>
        <strain evidence="4">JCM 16545</strain>
    </source>
</reference>
<dbReference type="PROSITE" id="PS51257">
    <property type="entry name" value="PROKAR_LIPOPROTEIN"/>
    <property type="match status" value="1"/>
</dbReference>
<dbReference type="Pfam" id="PF18329">
    <property type="entry name" value="SGBP_B_XBD"/>
    <property type="match status" value="1"/>
</dbReference>
<dbReference type="InterPro" id="IPR013783">
    <property type="entry name" value="Ig-like_fold"/>
</dbReference>
<keyword evidence="1" id="KW-0732">Signal</keyword>
<comment type="caution">
    <text evidence="3">The sequence shown here is derived from an EMBL/GenBank/DDBJ whole genome shotgun (WGS) entry which is preliminary data.</text>
</comment>
<dbReference type="InterPro" id="IPR040475">
    <property type="entry name" value="SGBP_B_XBD"/>
</dbReference>
<sequence length="389" mass="43331">MKLNYKSLLFLFIAFAMVGVFSSCTDDDDNAPNGGKPMISYIRITRPEASDSLIAKAGQGAMIAIIGQNLQDARELWVNDQQAALIPTFITNTSIITRVPNRIPEEITNKMKIVFANGDSLIHDFTVDISDPVISYMESEHVNTGEVATIVGSFFYEQLAPLTVTFTGDVTGEVVSVEDDRIEVRVPEGAEPGPITVTTSFGETESDFWFRDNRNIIAGFEETDFSGWWHGKDYIVSSDPDIQAINNNFLRINKPQWGASWLEFWVGNGGTLVEATKAIPAQAFENPSNYVLKFEINTLASLSGAEVRMYMGPDMGGEREKIYYTWKPNIDTGGDWETVSIPFEDFLEANTSLEYNPEGYQASFFFANPQTMDINFALDNMRVVPLTAE</sequence>
<organism evidence="3 4">
    <name type="scientific">Pontibacter silvestris</name>
    <dbReference type="NCBI Taxonomy" id="2305183"/>
    <lineage>
        <taxon>Bacteria</taxon>
        <taxon>Pseudomonadati</taxon>
        <taxon>Bacteroidota</taxon>
        <taxon>Cytophagia</taxon>
        <taxon>Cytophagales</taxon>
        <taxon>Hymenobacteraceae</taxon>
        <taxon>Pontibacter</taxon>
    </lineage>
</organism>
<dbReference type="SUPFAM" id="SSF81296">
    <property type="entry name" value="E set domains"/>
    <property type="match status" value="1"/>
</dbReference>
<accession>A0ABW4WZ20</accession>